<protein>
    <recommendedName>
        <fullName evidence="3">Glycosyl hydrolase</fullName>
    </recommendedName>
</protein>
<evidence type="ECO:0000313" key="1">
    <source>
        <dbReference type="EMBL" id="KAG5930231.1"/>
    </source>
</evidence>
<dbReference type="InterPro" id="IPR053169">
    <property type="entry name" value="MUG_Protein"/>
</dbReference>
<dbReference type="OrthoDB" id="9984024at2759"/>
<dbReference type="SUPFAM" id="SSF48208">
    <property type="entry name" value="Six-hairpin glycosidases"/>
    <property type="match status" value="1"/>
</dbReference>
<name>A0A8K0JCN0_9HYPO</name>
<dbReference type="EMBL" id="SRPY01000021">
    <property type="protein sequence ID" value="KAG5930231.1"/>
    <property type="molecule type" value="Genomic_DNA"/>
</dbReference>
<gene>
    <name evidence="1" type="ORF">E4U42_002633</name>
</gene>
<evidence type="ECO:0008006" key="3">
    <source>
        <dbReference type="Google" id="ProtNLM"/>
    </source>
</evidence>
<dbReference type="PANTHER" id="PTHR47791">
    <property type="entry name" value="MEIOTICALLY UP-REGULATED GENE 191 PROTEIN"/>
    <property type="match status" value="1"/>
</dbReference>
<comment type="caution">
    <text evidence="1">The sequence shown here is derived from an EMBL/GenBank/DDBJ whole genome shotgun (WGS) entry which is preliminary data.</text>
</comment>
<accession>A0A8K0JCN0</accession>
<dbReference type="Pfam" id="PF03663">
    <property type="entry name" value="Glyco_hydro_76"/>
    <property type="match status" value="1"/>
</dbReference>
<organism evidence="1 2">
    <name type="scientific">Claviceps africana</name>
    <dbReference type="NCBI Taxonomy" id="83212"/>
    <lineage>
        <taxon>Eukaryota</taxon>
        <taxon>Fungi</taxon>
        <taxon>Dikarya</taxon>
        <taxon>Ascomycota</taxon>
        <taxon>Pezizomycotina</taxon>
        <taxon>Sordariomycetes</taxon>
        <taxon>Hypocreomycetidae</taxon>
        <taxon>Hypocreales</taxon>
        <taxon>Clavicipitaceae</taxon>
        <taxon>Claviceps</taxon>
    </lineage>
</organism>
<dbReference type="GO" id="GO:0005975">
    <property type="term" value="P:carbohydrate metabolic process"/>
    <property type="evidence" value="ECO:0007669"/>
    <property type="project" value="InterPro"/>
</dbReference>
<proteinExistence type="predicted"/>
<dbReference type="InterPro" id="IPR008928">
    <property type="entry name" value="6-hairpin_glycosidase_sf"/>
</dbReference>
<dbReference type="Gene3D" id="1.50.10.20">
    <property type="match status" value="1"/>
</dbReference>
<reference evidence="1" key="1">
    <citation type="journal article" date="2020" name="bioRxiv">
        <title>Whole genome comparisons of ergot fungi reveals the divergence and evolution of species within the genus Claviceps are the result of varying mechanisms driving genome evolution and host range expansion.</title>
        <authorList>
            <person name="Wyka S.A."/>
            <person name="Mondo S.J."/>
            <person name="Liu M."/>
            <person name="Dettman J."/>
            <person name="Nalam V."/>
            <person name="Broders K.D."/>
        </authorList>
    </citation>
    <scope>NUCLEOTIDE SEQUENCE</scope>
    <source>
        <strain evidence="1">CCC 489</strain>
    </source>
</reference>
<evidence type="ECO:0000313" key="2">
    <source>
        <dbReference type="Proteomes" id="UP000811619"/>
    </source>
</evidence>
<dbReference type="Proteomes" id="UP000811619">
    <property type="component" value="Unassembled WGS sequence"/>
</dbReference>
<dbReference type="AlphaFoldDB" id="A0A8K0JCN0"/>
<sequence>MLRLLSATSKMGFGNNSVKSILAVGIICLSFNTSCAEAASAQSYTDRAIASINALNGNWYNSGTGVWDDAWWNSGNALTTLADFSLIRLAEANKLNIGGYLRNTFVHAQRANVRTIKTRTGDGMVTSTYCLNYNKGCMAKRDFRARRGFQDFINEFYDDEGWWALGLIRSYDVSHDRDYLNAAVRIFEDMQTGRGTPCGGGIYWNKERKYVSAISNELYLSVAASLARRLPQNKTMERIAIDQWNWFERSGMINSHHLVNDGLDQRCKNNGLQTWSYNQGVVLGGLAELFRLTGDRRYIDKAVSIARAAIKALSDGRGILIETDKCELRPGNCGRDGQQFKGIFVRNLGYLNGVAPHPEFKSFILRNADSIWNNDRDGQNRLGVAWTGPYMAATGPTQSSALDVLVAAIAVA</sequence>
<keyword evidence="2" id="KW-1185">Reference proteome</keyword>
<dbReference type="InterPro" id="IPR005198">
    <property type="entry name" value="Glyco_hydro_76"/>
</dbReference>
<dbReference type="PANTHER" id="PTHR47791:SF1">
    <property type="entry name" value="ENDO MANNANASE, GH76 FAMILY (EUROFUNG)"/>
    <property type="match status" value="1"/>
</dbReference>